<accession>A0A5D4RHJ0</accession>
<keyword evidence="2" id="KW-0812">Transmembrane</keyword>
<dbReference type="AlphaFoldDB" id="A0A5D4RHJ0"/>
<feature type="region of interest" description="Disordered" evidence="1">
    <location>
        <begin position="76"/>
        <end position="140"/>
    </location>
</feature>
<feature type="compositionally biased region" description="Acidic residues" evidence="1">
    <location>
        <begin position="122"/>
        <end position="133"/>
    </location>
</feature>
<evidence type="ECO:0008006" key="5">
    <source>
        <dbReference type="Google" id="ProtNLM"/>
    </source>
</evidence>
<gene>
    <name evidence="3" type="ORF">FZD51_09045</name>
</gene>
<name>A0A5D4RHJ0_9BACI</name>
<dbReference type="EMBL" id="VTER01000004">
    <property type="protein sequence ID" value="TYS49346.1"/>
    <property type="molecule type" value="Genomic_DNA"/>
</dbReference>
<dbReference type="RefSeq" id="WP_148974466.1">
    <property type="nucleotide sequence ID" value="NZ_VTER01000004.1"/>
</dbReference>
<feature type="compositionally biased region" description="Basic and acidic residues" evidence="1">
    <location>
        <begin position="95"/>
        <end position="110"/>
    </location>
</feature>
<reference evidence="3 4" key="1">
    <citation type="submission" date="2019-08" db="EMBL/GenBank/DDBJ databases">
        <title>Bacillus genomes from the desert of Cuatro Cienegas, Coahuila.</title>
        <authorList>
            <person name="Olmedo-Alvarez G."/>
        </authorList>
    </citation>
    <scope>NUCLEOTIDE SEQUENCE [LARGE SCALE GENOMIC DNA]</scope>
    <source>
        <strain evidence="3 4">CH446_14T</strain>
    </source>
</reference>
<evidence type="ECO:0000256" key="1">
    <source>
        <dbReference type="SAM" id="MobiDB-lite"/>
    </source>
</evidence>
<evidence type="ECO:0000313" key="3">
    <source>
        <dbReference type="EMBL" id="TYS49346.1"/>
    </source>
</evidence>
<feature type="transmembrane region" description="Helical" evidence="2">
    <location>
        <begin position="46"/>
        <end position="68"/>
    </location>
</feature>
<keyword evidence="2" id="KW-1133">Transmembrane helix</keyword>
<evidence type="ECO:0000313" key="4">
    <source>
        <dbReference type="Proteomes" id="UP000322139"/>
    </source>
</evidence>
<comment type="caution">
    <text evidence="3">The sequence shown here is derived from an EMBL/GenBank/DDBJ whole genome shotgun (WGS) entry which is preliminary data.</text>
</comment>
<sequence>MVKKSEWNDEQLEKLLRQLPKIQDVRAKQEVYQNVSRRMRKRRRTFWVIPAAAAAAAVLLLFILIPGLTGQQFQESADQAAENKGDQASSGIEPSEQKENSYETAQKSEDTSEGEAGVQNDPEAELSETEVQENDGKAGLASFEEEDSDYRTALYEEDVQGQTILTYAVPDANIQTLVPVSVLAAPQEGKTEFDLYKETMEKLTEEEWGLGEAYPIPQAELFYDPETETLTADIKEDADFYGSATETMFKSLLTNHLDTLNAQTVLLTTEGEPGAVFGNTGAVDSLTVKEDTGNHAYYFLYTDQGSEPFIVPGKESYGSIQEAIDAMKQDQEYTSLEASIPGDMNMNIITEADSEGGSSELTLTLEEGTKLEDNAASSYTIEAILLMAKGFNYSTVKLDNAEIEEVGSFQLQEALKVPAAPNWRQLP</sequence>
<dbReference type="Proteomes" id="UP000322139">
    <property type="component" value="Unassembled WGS sequence"/>
</dbReference>
<proteinExistence type="predicted"/>
<protein>
    <recommendedName>
        <fullName evidence="5">GerMN domain-containing protein</fullName>
    </recommendedName>
</protein>
<keyword evidence="2" id="KW-0472">Membrane</keyword>
<evidence type="ECO:0000256" key="2">
    <source>
        <dbReference type="SAM" id="Phobius"/>
    </source>
</evidence>
<organism evidence="3 4">
    <name type="scientific">Bacillus infantis</name>
    <dbReference type="NCBI Taxonomy" id="324767"/>
    <lineage>
        <taxon>Bacteria</taxon>
        <taxon>Bacillati</taxon>
        <taxon>Bacillota</taxon>
        <taxon>Bacilli</taxon>
        <taxon>Bacillales</taxon>
        <taxon>Bacillaceae</taxon>
        <taxon>Bacillus</taxon>
    </lineage>
</organism>